<accession>A0A5M3MC01</accession>
<proteinExistence type="predicted"/>
<dbReference type="EMBL" id="JH711585">
    <property type="protein sequence ID" value="EIW76752.1"/>
    <property type="molecule type" value="Genomic_DNA"/>
</dbReference>
<evidence type="ECO:0000259" key="1">
    <source>
        <dbReference type="Pfam" id="PF18718"/>
    </source>
</evidence>
<dbReference type="OrthoDB" id="2639189at2759"/>
<name>A0A5M3MC01_CONPW</name>
<evidence type="ECO:0000313" key="2">
    <source>
        <dbReference type="EMBL" id="EIW76752.1"/>
    </source>
</evidence>
<reference evidence="3" key="1">
    <citation type="journal article" date="2012" name="Science">
        <title>The Paleozoic origin of enzymatic lignin decomposition reconstructed from 31 fungal genomes.</title>
        <authorList>
            <person name="Floudas D."/>
            <person name="Binder M."/>
            <person name="Riley R."/>
            <person name="Barry K."/>
            <person name="Blanchette R.A."/>
            <person name="Henrissat B."/>
            <person name="Martinez A.T."/>
            <person name="Otillar R."/>
            <person name="Spatafora J.W."/>
            <person name="Yadav J.S."/>
            <person name="Aerts A."/>
            <person name="Benoit I."/>
            <person name="Boyd A."/>
            <person name="Carlson A."/>
            <person name="Copeland A."/>
            <person name="Coutinho P.M."/>
            <person name="de Vries R.P."/>
            <person name="Ferreira P."/>
            <person name="Findley K."/>
            <person name="Foster B."/>
            <person name="Gaskell J."/>
            <person name="Glotzer D."/>
            <person name="Gorecki P."/>
            <person name="Heitman J."/>
            <person name="Hesse C."/>
            <person name="Hori C."/>
            <person name="Igarashi K."/>
            <person name="Jurgens J.A."/>
            <person name="Kallen N."/>
            <person name="Kersten P."/>
            <person name="Kohler A."/>
            <person name="Kuees U."/>
            <person name="Kumar T.K.A."/>
            <person name="Kuo A."/>
            <person name="LaButti K."/>
            <person name="Larrondo L.F."/>
            <person name="Lindquist E."/>
            <person name="Ling A."/>
            <person name="Lombard V."/>
            <person name="Lucas S."/>
            <person name="Lundell T."/>
            <person name="Martin R."/>
            <person name="McLaughlin D.J."/>
            <person name="Morgenstern I."/>
            <person name="Morin E."/>
            <person name="Murat C."/>
            <person name="Nagy L.G."/>
            <person name="Nolan M."/>
            <person name="Ohm R.A."/>
            <person name="Patyshakuliyeva A."/>
            <person name="Rokas A."/>
            <person name="Ruiz-Duenas F.J."/>
            <person name="Sabat G."/>
            <person name="Salamov A."/>
            <person name="Samejima M."/>
            <person name="Schmutz J."/>
            <person name="Slot J.C."/>
            <person name="St John F."/>
            <person name="Stenlid J."/>
            <person name="Sun H."/>
            <person name="Sun S."/>
            <person name="Syed K."/>
            <person name="Tsang A."/>
            <person name="Wiebenga A."/>
            <person name="Young D."/>
            <person name="Pisabarro A."/>
            <person name="Eastwood D.C."/>
            <person name="Martin F."/>
            <person name="Cullen D."/>
            <person name="Grigoriev I.V."/>
            <person name="Hibbett D.S."/>
        </authorList>
    </citation>
    <scope>NUCLEOTIDE SEQUENCE [LARGE SCALE GENOMIC DNA]</scope>
    <source>
        <strain evidence="3">RWD-64-598 SS2</strain>
    </source>
</reference>
<protein>
    <recommendedName>
        <fullName evidence="1">CxC5 like cysteine cluster associated with KDZ domain-containing protein</fullName>
    </recommendedName>
</protein>
<keyword evidence="3" id="KW-1185">Reference proteome</keyword>
<dbReference type="Pfam" id="PF18718">
    <property type="entry name" value="CxC5"/>
    <property type="match status" value="1"/>
</dbReference>
<dbReference type="Proteomes" id="UP000053558">
    <property type="component" value="Unassembled WGS sequence"/>
</dbReference>
<dbReference type="AlphaFoldDB" id="A0A5M3MC01"/>
<evidence type="ECO:0000313" key="3">
    <source>
        <dbReference type="Proteomes" id="UP000053558"/>
    </source>
</evidence>
<dbReference type="KEGG" id="cput:CONPUDRAFT_63232"/>
<dbReference type="GeneID" id="19208284"/>
<sequence>MSLTFAQIANVIGRIPQLSHVSLMQVVMFMDCCIELRDDFALVQPAKRNTIDEAPPTIPRPHIRWLSTVTRITIENLEYLWLLLKDSIWVMPRSWERQQDLASMFEETGWELKLPLVSIYPPARVCDSDGCQKKSEMRTQTIGEAVAFTMDFGVQYAKVVNLTCECEFSRSKCCHSFNASTRKYHKQIPEWIQVDEHHYVET</sequence>
<feature type="domain" description="CxC5 like cysteine cluster associated with KDZ" evidence="1">
    <location>
        <begin position="115"/>
        <end position="201"/>
    </location>
</feature>
<comment type="caution">
    <text evidence="2">The sequence shown here is derived from an EMBL/GenBank/DDBJ whole genome shotgun (WGS) entry which is preliminary data.</text>
</comment>
<dbReference type="InterPro" id="IPR041539">
    <property type="entry name" value="CxC5"/>
</dbReference>
<dbReference type="RefSeq" id="XP_007772866.1">
    <property type="nucleotide sequence ID" value="XM_007774676.1"/>
</dbReference>
<gene>
    <name evidence="2" type="ORF">CONPUDRAFT_63232</name>
</gene>
<organism evidence="2 3">
    <name type="scientific">Coniophora puteana (strain RWD-64-598)</name>
    <name type="common">Brown rot fungus</name>
    <dbReference type="NCBI Taxonomy" id="741705"/>
    <lineage>
        <taxon>Eukaryota</taxon>
        <taxon>Fungi</taxon>
        <taxon>Dikarya</taxon>
        <taxon>Basidiomycota</taxon>
        <taxon>Agaricomycotina</taxon>
        <taxon>Agaricomycetes</taxon>
        <taxon>Agaricomycetidae</taxon>
        <taxon>Boletales</taxon>
        <taxon>Coniophorineae</taxon>
        <taxon>Coniophoraceae</taxon>
        <taxon>Coniophora</taxon>
    </lineage>
</organism>